<dbReference type="EMBL" id="JASBWR010000024">
    <property type="protein sequence ID" value="KAJ9107814.1"/>
    <property type="molecule type" value="Genomic_DNA"/>
</dbReference>
<protein>
    <submittedName>
        <fullName evidence="1">Uncharacterized protein</fullName>
    </submittedName>
</protein>
<keyword evidence="2" id="KW-1185">Reference proteome</keyword>
<gene>
    <name evidence="1" type="ORF">QFC19_002720</name>
</gene>
<proteinExistence type="predicted"/>
<dbReference type="Proteomes" id="UP001241377">
    <property type="component" value="Unassembled WGS sequence"/>
</dbReference>
<organism evidence="1 2">
    <name type="scientific">Naganishia cerealis</name>
    <dbReference type="NCBI Taxonomy" id="610337"/>
    <lineage>
        <taxon>Eukaryota</taxon>
        <taxon>Fungi</taxon>
        <taxon>Dikarya</taxon>
        <taxon>Basidiomycota</taxon>
        <taxon>Agaricomycotina</taxon>
        <taxon>Tremellomycetes</taxon>
        <taxon>Filobasidiales</taxon>
        <taxon>Filobasidiaceae</taxon>
        <taxon>Naganishia</taxon>
    </lineage>
</organism>
<evidence type="ECO:0000313" key="2">
    <source>
        <dbReference type="Proteomes" id="UP001241377"/>
    </source>
</evidence>
<reference evidence="1" key="1">
    <citation type="submission" date="2023-04" db="EMBL/GenBank/DDBJ databases">
        <title>Draft Genome sequencing of Naganishia species isolated from polar environments using Oxford Nanopore Technology.</title>
        <authorList>
            <person name="Leo P."/>
            <person name="Venkateswaran K."/>
        </authorList>
    </citation>
    <scope>NUCLEOTIDE SEQUENCE</scope>
    <source>
        <strain evidence="1">MNA-CCFEE 5261</strain>
    </source>
</reference>
<sequence>MSSSSTFVEKVKALQPELAGSTEEDKRKVHALVTEVPELAKDLQALNSKLTPLVYLNSNQPSIADVSLYCEIHPEVSKLEPSGYYAIPSVTRYFDNIQHLKAVNDARALLPNEPYWLVNFDLDNMPPLERKVEVKEKKAKKEGTPAATAEAGTGKKEKKEKKAAEQQPTESTPEAAAAKPVVEGEKPQGQKKEKKPKEKKPEGADNKKPAKAAPPPPTGPLPSMIDLRVGKVLEVSRHPDADSLYVEKIDVGEEEPRIVCSGLVAYMKPEEIQDQTIVVVCNSIAQCNLKPVTMRGVKSFAMLLCATAAEGKEGGIEFVRPPEGSKPGERIYFEGEKYETAQPEPLLNPKKKVFETVQPVCGSQCSFLPSPFQELIIDTCFLLPKGFTTLDNLEAAWIDSETKSVHKIRTKDGVCAVRKFKGASLS</sequence>
<accession>A0ACC2W7R8</accession>
<name>A0ACC2W7R8_9TREE</name>
<evidence type="ECO:0000313" key="1">
    <source>
        <dbReference type="EMBL" id="KAJ9107814.1"/>
    </source>
</evidence>
<comment type="caution">
    <text evidence="1">The sequence shown here is derived from an EMBL/GenBank/DDBJ whole genome shotgun (WGS) entry which is preliminary data.</text>
</comment>